<keyword evidence="3" id="KW-1048">Host nucleus</keyword>
<evidence type="ECO:0000256" key="1">
    <source>
        <dbReference type="ARBA" id="ARBA00004147"/>
    </source>
</evidence>
<dbReference type="GO" id="GO:0003677">
    <property type="term" value="F:DNA binding"/>
    <property type="evidence" value="ECO:0007669"/>
    <property type="project" value="UniProtKB-KW"/>
</dbReference>
<dbReference type="Pfam" id="PF00799">
    <property type="entry name" value="Gemini_AL1"/>
    <property type="match status" value="1"/>
</dbReference>
<keyword evidence="6" id="KW-0235">DNA replication</keyword>
<dbReference type="GO" id="GO:0042025">
    <property type="term" value="C:host cell nucleus"/>
    <property type="evidence" value="ECO:0007669"/>
    <property type="project" value="UniProtKB-SubCell"/>
</dbReference>
<dbReference type="Gene3D" id="3.40.1310.20">
    <property type="match status" value="1"/>
</dbReference>
<dbReference type="InterPro" id="IPR049912">
    <property type="entry name" value="CRESS_DNA_REP"/>
</dbReference>
<keyword evidence="9" id="KW-0547">Nucleotide-binding</keyword>
<keyword evidence="11" id="KW-0378">Hydrolase</keyword>
<evidence type="ECO:0000256" key="9">
    <source>
        <dbReference type="ARBA" id="ARBA00022741"/>
    </source>
</evidence>
<evidence type="ECO:0000256" key="5">
    <source>
        <dbReference type="ARBA" id="ARBA00022695"/>
    </source>
</evidence>
<feature type="domain" description="CRESS-DNA virus Rep endonuclease" evidence="14">
    <location>
        <begin position="3"/>
        <end position="100"/>
    </location>
</feature>
<dbReference type="GO" id="GO:0046872">
    <property type="term" value="F:metal ion binding"/>
    <property type="evidence" value="ECO:0007669"/>
    <property type="project" value="UniProtKB-KW"/>
</dbReference>
<keyword evidence="4" id="KW-0808">Transferase</keyword>
<dbReference type="Gene3D" id="3.40.50.300">
    <property type="entry name" value="P-loop containing nucleotide triphosphate hydrolases"/>
    <property type="match status" value="1"/>
</dbReference>
<reference evidence="15" key="1">
    <citation type="submission" date="2021-07" db="EMBL/GenBank/DDBJ databases">
        <title>Communication and adaptive evolution of viruses within giant pandas and their associated organisms in a local ecological environment.</title>
        <authorList>
            <person name="Zhao M."/>
            <person name="Liu S."/>
            <person name="Zhang W."/>
        </authorList>
    </citation>
    <scope>NUCLEOTIDE SEQUENCE</scope>
    <source>
        <strain evidence="15">Gpf258geno01-12</strain>
    </source>
</reference>
<keyword evidence="10" id="KW-0255">Endonuclease</keyword>
<evidence type="ECO:0000256" key="8">
    <source>
        <dbReference type="ARBA" id="ARBA00022723"/>
    </source>
</evidence>
<evidence type="ECO:0000313" key="15">
    <source>
        <dbReference type="EMBL" id="UBJ26229.1"/>
    </source>
</evidence>
<evidence type="ECO:0000259" key="14">
    <source>
        <dbReference type="Pfam" id="PF00799"/>
    </source>
</evidence>
<keyword evidence="7" id="KW-0540">Nuclease</keyword>
<accession>A0A8K1HH33</accession>
<evidence type="ECO:0000256" key="13">
    <source>
        <dbReference type="ARBA" id="ARBA00023125"/>
    </source>
</evidence>
<evidence type="ECO:0000256" key="2">
    <source>
        <dbReference type="ARBA" id="ARBA00014531"/>
    </source>
</evidence>
<evidence type="ECO:0000256" key="3">
    <source>
        <dbReference type="ARBA" id="ARBA00022562"/>
    </source>
</evidence>
<sequence length="381" mass="43107">MFYCNSKYVLLTFAQCGDLDEWSVNDHLSTLGAECIIAREVHPETGGVHLHVFVDFGRKFRSRNVRVFDVDGRHPNVSPSRGTPEKGYDYAIKDGDVVAGGLGRPRPRGGMHVGAHSVRNIKDLCENAGEFLEVFDELDPGTMFKCFSNIRSYADWKFAPEPEIYVPPFGTAWGCDGTDGRSEWFLQSGIGTGGVRVGELPLRSAFHIFCFLFRVLLWGRAIPLPSAGPLGGAHWTDVYLGERPKSLVLYGPSRTGKTSWARSLGRHAYFERLFSGKEALAEMADAKYAVFDDCSIDHMPGWKSWFGAQMTVGVRPLYRDAVYVRWGKPIIWCCNRDPRIDMRNDIDNERSHKWYQDDIDWIEANCIFVHVAEPIFHANRE</sequence>
<evidence type="ECO:0000256" key="10">
    <source>
        <dbReference type="ARBA" id="ARBA00022759"/>
    </source>
</evidence>
<dbReference type="GO" id="GO:0000166">
    <property type="term" value="F:nucleotide binding"/>
    <property type="evidence" value="ECO:0007669"/>
    <property type="project" value="UniProtKB-KW"/>
</dbReference>
<evidence type="ECO:0000256" key="4">
    <source>
        <dbReference type="ARBA" id="ARBA00022679"/>
    </source>
</evidence>
<dbReference type="EMBL" id="MZ556149">
    <property type="protein sequence ID" value="UBJ26229.1"/>
    <property type="molecule type" value="Genomic_DNA"/>
</dbReference>
<dbReference type="GO" id="GO:0016787">
    <property type="term" value="F:hydrolase activity"/>
    <property type="evidence" value="ECO:0007669"/>
    <property type="project" value="UniProtKB-KW"/>
</dbReference>
<evidence type="ECO:0000256" key="12">
    <source>
        <dbReference type="ARBA" id="ARBA00023124"/>
    </source>
</evidence>
<comment type="subcellular location">
    <subcellularLocation>
        <location evidence="1">Host nucleus</location>
    </subcellularLocation>
</comment>
<dbReference type="SUPFAM" id="SSF52540">
    <property type="entry name" value="P-loop containing nucleoside triphosphate hydrolases"/>
    <property type="match status" value="1"/>
</dbReference>
<evidence type="ECO:0000256" key="7">
    <source>
        <dbReference type="ARBA" id="ARBA00022722"/>
    </source>
</evidence>
<keyword evidence="13" id="KW-0238">DNA-binding</keyword>
<dbReference type="GO" id="GO:0006260">
    <property type="term" value="P:DNA replication"/>
    <property type="evidence" value="ECO:0007669"/>
    <property type="project" value="UniProtKB-KW"/>
</dbReference>
<dbReference type="SUPFAM" id="SSF55464">
    <property type="entry name" value="Origin of replication-binding domain, RBD-like"/>
    <property type="match status" value="1"/>
</dbReference>
<proteinExistence type="predicted"/>
<name>A0A8K1HH33_9VIRU</name>
<evidence type="ECO:0000256" key="6">
    <source>
        <dbReference type="ARBA" id="ARBA00022705"/>
    </source>
</evidence>
<keyword evidence="12" id="KW-0190">Covalent protein-DNA linkage</keyword>
<protein>
    <recommendedName>
        <fullName evidence="2">Replication-associated protein</fullName>
    </recommendedName>
</protein>
<keyword evidence="8" id="KW-0479">Metal-binding</keyword>
<dbReference type="GO" id="GO:0016779">
    <property type="term" value="F:nucleotidyltransferase activity"/>
    <property type="evidence" value="ECO:0007669"/>
    <property type="project" value="UniProtKB-KW"/>
</dbReference>
<keyword evidence="5" id="KW-0548">Nucleotidyltransferase</keyword>
<dbReference type="GO" id="GO:0004519">
    <property type="term" value="F:endonuclease activity"/>
    <property type="evidence" value="ECO:0007669"/>
    <property type="project" value="UniProtKB-KW"/>
</dbReference>
<dbReference type="InterPro" id="IPR027417">
    <property type="entry name" value="P-loop_NTPase"/>
</dbReference>
<evidence type="ECO:0000256" key="11">
    <source>
        <dbReference type="ARBA" id="ARBA00022801"/>
    </source>
</evidence>
<organism evidence="15">
    <name type="scientific">Giant panda feces-associated gemycircularvirus</name>
    <dbReference type="NCBI Taxonomy" id="2864014"/>
    <lineage>
        <taxon>Viruses</taxon>
        <taxon>Monodnaviria</taxon>
        <taxon>Shotokuvirae</taxon>
        <taxon>Cressdnaviricota</taxon>
        <taxon>Repensiviricetes</taxon>
        <taxon>Geplafuvirales</taxon>
        <taxon>Genomoviridae</taxon>
        <taxon>Gemycircularvirus</taxon>
    </lineage>
</organism>